<sequence>MKKIVYISILLCLLTGLKAQIAISKSNVTNTSVSLEFGENENKGIILPYVTDKSGITENGTIIYDATDFKLKYLKDTNIWFDLTVDTTGSAGLDIQGNDKEEFPGAKICISPSAGGTDTTKGILVLADDDKAMILPRVASPHLNIINPDAGMMVYDTVKRQLAVYNGKVWTFWKP</sequence>
<comment type="caution">
    <text evidence="2">The sequence shown here is derived from an EMBL/GenBank/DDBJ whole genome shotgun (WGS) entry which is preliminary data.</text>
</comment>
<name>A0ABT9SS52_9FLAO</name>
<keyword evidence="3" id="KW-1185">Reference proteome</keyword>
<dbReference type="EMBL" id="JAUSRL010000014">
    <property type="protein sequence ID" value="MDP9962286.1"/>
    <property type="molecule type" value="Genomic_DNA"/>
</dbReference>
<reference evidence="2 3" key="1">
    <citation type="submission" date="2023-07" db="EMBL/GenBank/DDBJ databases">
        <title>Sorghum-associated microbial communities from plants grown in Nebraska, USA.</title>
        <authorList>
            <person name="Schachtman D."/>
        </authorList>
    </citation>
    <scope>NUCLEOTIDE SEQUENCE [LARGE SCALE GENOMIC DNA]</scope>
    <source>
        <strain evidence="2 3">CC351</strain>
    </source>
</reference>
<keyword evidence="1" id="KW-0732">Signal</keyword>
<feature type="signal peptide" evidence="1">
    <location>
        <begin position="1"/>
        <end position="21"/>
    </location>
</feature>
<gene>
    <name evidence="2" type="ORF">J2T04_004214</name>
</gene>
<evidence type="ECO:0000256" key="1">
    <source>
        <dbReference type="SAM" id="SignalP"/>
    </source>
</evidence>
<accession>A0ABT9SS52</accession>
<organism evidence="2 3">
    <name type="scientific">Chryseobacterium lathyri</name>
    <dbReference type="NCBI Taxonomy" id="395933"/>
    <lineage>
        <taxon>Bacteria</taxon>
        <taxon>Pseudomonadati</taxon>
        <taxon>Bacteroidota</taxon>
        <taxon>Flavobacteriia</taxon>
        <taxon>Flavobacteriales</taxon>
        <taxon>Weeksellaceae</taxon>
        <taxon>Chryseobacterium group</taxon>
        <taxon>Chryseobacterium</taxon>
    </lineage>
</organism>
<evidence type="ECO:0000313" key="2">
    <source>
        <dbReference type="EMBL" id="MDP9962286.1"/>
    </source>
</evidence>
<dbReference type="Proteomes" id="UP001235513">
    <property type="component" value="Unassembled WGS sequence"/>
</dbReference>
<protein>
    <submittedName>
        <fullName evidence="2">Uncharacterized protein</fullName>
    </submittedName>
</protein>
<feature type="chain" id="PRO_5045252008" evidence="1">
    <location>
        <begin position="22"/>
        <end position="175"/>
    </location>
</feature>
<dbReference type="RefSeq" id="WP_306846722.1">
    <property type="nucleotide sequence ID" value="NZ_JAUSRL010000014.1"/>
</dbReference>
<evidence type="ECO:0000313" key="3">
    <source>
        <dbReference type="Proteomes" id="UP001235513"/>
    </source>
</evidence>
<proteinExistence type="predicted"/>